<feature type="non-terminal residue" evidence="2">
    <location>
        <position position="1"/>
    </location>
</feature>
<dbReference type="Proteomes" id="UP000663873">
    <property type="component" value="Unassembled WGS sequence"/>
</dbReference>
<reference evidence="2" key="1">
    <citation type="submission" date="2021-02" db="EMBL/GenBank/DDBJ databases">
        <authorList>
            <person name="Nowell W R."/>
        </authorList>
    </citation>
    <scope>NUCLEOTIDE SEQUENCE</scope>
</reference>
<dbReference type="EMBL" id="CAJOBP010049884">
    <property type="protein sequence ID" value="CAF4808081.1"/>
    <property type="molecule type" value="Genomic_DNA"/>
</dbReference>
<evidence type="ECO:0000313" key="4">
    <source>
        <dbReference type="Proteomes" id="UP000663873"/>
    </source>
</evidence>
<dbReference type="Proteomes" id="UP000663851">
    <property type="component" value="Unassembled WGS sequence"/>
</dbReference>
<comment type="caution">
    <text evidence="2">The sequence shown here is derived from an EMBL/GenBank/DDBJ whole genome shotgun (WGS) entry which is preliminary data.</text>
</comment>
<dbReference type="EMBL" id="CAJOBR010041391">
    <property type="protein sequence ID" value="CAF5027048.1"/>
    <property type="molecule type" value="Genomic_DNA"/>
</dbReference>
<name>A0A821PKY4_9BILA</name>
<keyword evidence="4" id="KW-1185">Reference proteome</keyword>
<organism evidence="2 4">
    <name type="scientific">Rotaria socialis</name>
    <dbReference type="NCBI Taxonomy" id="392032"/>
    <lineage>
        <taxon>Eukaryota</taxon>
        <taxon>Metazoa</taxon>
        <taxon>Spiralia</taxon>
        <taxon>Gnathifera</taxon>
        <taxon>Rotifera</taxon>
        <taxon>Eurotatoria</taxon>
        <taxon>Bdelloidea</taxon>
        <taxon>Philodinida</taxon>
        <taxon>Philodinidae</taxon>
        <taxon>Rotaria</taxon>
    </lineage>
</organism>
<evidence type="ECO:0000313" key="2">
    <source>
        <dbReference type="EMBL" id="CAF4808081.1"/>
    </source>
</evidence>
<evidence type="ECO:0000313" key="1">
    <source>
        <dbReference type="EMBL" id="CAF4614392.1"/>
    </source>
</evidence>
<protein>
    <submittedName>
        <fullName evidence="2">Uncharacterized protein</fullName>
    </submittedName>
</protein>
<sequence length="78" mass="8540">SNILESSSLSSLTLLQHQSSTRSSLAQSTFNLSNLMENKTFLTNSSRSSSSDSLTALEEILQRQQARYGSTILSQNVN</sequence>
<dbReference type="AlphaFoldDB" id="A0A821PKY4"/>
<evidence type="ECO:0000313" key="3">
    <source>
        <dbReference type="EMBL" id="CAF5027048.1"/>
    </source>
</evidence>
<dbReference type="Proteomes" id="UP000663848">
    <property type="component" value="Unassembled WGS sequence"/>
</dbReference>
<accession>A0A821PKY4</accession>
<gene>
    <name evidence="1" type="ORF">HFQ381_LOCUS34124</name>
    <name evidence="3" type="ORF">QYT958_LOCUS40386</name>
    <name evidence="2" type="ORF">UJA718_LOCUS41598</name>
</gene>
<proteinExistence type="predicted"/>
<dbReference type="EMBL" id="CAJOBO010013349">
    <property type="protein sequence ID" value="CAF4614392.1"/>
    <property type="molecule type" value="Genomic_DNA"/>
</dbReference>